<proteinExistence type="predicted"/>
<dbReference type="Proteomes" id="UP001162734">
    <property type="component" value="Chromosome"/>
</dbReference>
<dbReference type="RefSeq" id="WP_248346098.1">
    <property type="nucleotide sequence ID" value="NZ_AP025592.1"/>
</dbReference>
<keyword evidence="2" id="KW-1185">Reference proteome</keyword>
<reference evidence="2" key="1">
    <citation type="journal article" date="2022" name="Int. J. Syst. Evol. Microbiol.">
        <title>Anaeromyxobacter oryzae sp. nov., Anaeromyxobacter diazotrophicus sp. nov. and Anaeromyxobacter paludicola sp. nov., isolated from paddy soils.</title>
        <authorList>
            <person name="Itoh H."/>
            <person name="Xu Z."/>
            <person name="Mise K."/>
            <person name="Masuda Y."/>
            <person name="Ushijima N."/>
            <person name="Hayakawa C."/>
            <person name="Shiratori Y."/>
            <person name="Senoo K."/>
        </authorList>
    </citation>
    <scope>NUCLEOTIDE SEQUENCE [LARGE SCALE GENOMIC DNA]</scope>
    <source>
        <strain evidence="2">Red630</strain>
    </source>
</reference>
<organism evidence="1 2">
    <name type="scientific">Anaeromyxobacter paludicola</name>
    <dbReference type="NCBI Taxonomy" id="2918171"/>
    <lineage>
        <taxon>Bacteria</taxon>
        <taxon>Pseudomonadati</taxon>
        <taxon>Myxococcota</taxon>
        <taxon>Myxococcia</taxon>
        <taxon>Myxococcales</taxon>
        <taxon>Cystobacterineae</taxon>
        <taxon>Anaeromyxobacteraceae</taxon>
        <taxon>Anaeromyxobacter</taxon>
    </lineage>
</organism>
<accession>A0ABM7XAF4</accession>
<name>A0ABM7XAF4_9BACT</name>
<evidence type="ECO:0000313" key="2">
    <source>
        <dbReference type="Proteomes" id="UP001162734"/>
    </source>
</evidence>
<gene>
    <name evidence="1" type="ORF">AMPC_19480</name>
</gene>
<protein>
    <recommendedName>
        <fullName evidence="3">CopG family transcriptional regulator</fullName>
    </recommendedName>
</protein>
<evidence type="ECO:0008006" key="3">
    <source>
        <dbReference type="Google" id="ProtNLM"/>
    </source>
</evidence>
<dbReference type="EMBL" id="AP025592">
    <property type="protein sequence ID" value="BDG08835.1"/>
    <property type="molecule type" value="Genomic_DNA"/>
</dbReference>
<sequence>MSQADEKTGICSTVVDELLAAQAAARGGSVCSTVVDELLAAQAEGAGSEDVGEALARAVAESRR</sequence>
<evidence type="ECO:0000313" key="1">
    <source>
        <dbReference type="EMBL" id="BDG08835.1"/>
    </source>
</evidence>